<dbReference type="InterPro" id="IPR043325">
    <property type="entry name" value="LTSS"/>
</dbReference>
<dbReference type="InterPro" id="IPR016140">
    <property type="entry name" value="Bifunc_inhib/LTP/seed_store"/>
</dbReference>
<keyword evidence="8" id="KW-0449">Lipoprotein</keyword>
<dbReference type="GO" id="GO:0005886">
    <property type="term" value="C:plasma membrane"/>
    <property type="evidence" value="ECO:0007669"/>
    <property type="project" value="UniProtKB-SubCell"/>
</dbReference>
<dbReference type="Gene3D" id="1.10.110.10">
    <property type="entry name" value="Plant lipid-transfer and hydrophobic proteins"/>
    <property type="match status" value="1"/>
</dbReference>
<name>A0AAD8ICG9_9APIA</name>
<evidence type="ECO:0000259" key="11">
    <source>
        <dbReference type="SMART" id="SM00499"/>
    </source>
</evidence>
<feature type="domain" description="Bifunctional inhibitor/plant lipid transfer protein/seed storage helical" evidence="11">
    <location>
        <begin position="34"/>
        <end position="104"/>
    </location>
</feature>
<evidence type="ECO:0000256" key="3">
    <source>
        <dbReference type="ARBA" id="ARBA00022475"/>
    </source>
</evidence>
<protein>
    <recommendedName>
        <fullName evidence="11">Bifunctional inhibitor/plant lipid transfer protein/seed storage helical domain-containing protein</fullName>
    </recommendedName>
</protein>
<dbReference type="InterPro" id="IPR036312">
    <property type="entry name" value="Bifun_inhib/LTP/seed_sf"/>
</dbReference>
<comment type="similarity">
    <text evidence="2">Belongs to the plant LTP family.</text>
</comment>
<keyword evidence="3" id="KW-1003">Cell membrane</keyword>
<comment type="subcellular location">
    <subcellularLocation>
        <location evidence="1">Cell membrane</location>
        <topology evidence="1">Lipid-anchor</topology>
        <topology evidence="1">GPI-anchor</topology>
    </subcellularLocation>
</comment>
<gene>
    <name evidence="12" type="ORF">POM88_019603</name>
</gene>
<feature type="region of interest" description="Disordered" evidence="9">
    <location>
        <begin position="419"/>
        <end position="441"/>
    </location>
</feature>
<evidence type="ECO:0000256" key="1">
    <source>
        <dbReference type="ARBA" id="ARBA00004609"/>
    </source>
</evidence>
<evidence type="ECO:0000256" key="8">
    <source>
        <dbReference type="ARBA" id="ARBA00023288"/>
    </source>
</evidence>
<feature type="compositionally biased region" description="Low complexity" evidence="9">
    <location>
        <begin position="120"/>
        <end position="137"/>
    </location>
</feature>
<sequence length="472" mass="51454">MGCFGNTKMVTVTVVLVVVMTVILSAEGQDIPSCASGLVPCADYLNATTKPPASCCDPIKEAVTKQLPCLCNLYNTPGLLKSFGINVTQAVKLPTLCGVPGDLCQGGKNTSSPAVPAKGSPKASDSSPTSSTPTAKSDAGRLSKEYSSMFQICTVLPSCITLKLADSESGRKVMVATIIVVMTVLVMSTGELGARCMLPSEGTLIGGVDGLDSIPNDSEIPNYEDMLDYMYFSIKVNYDGDFDEGFVNYFGGKIEYFDMCSMDVMPMSEINVMLTELGAKIDDFVQECDTILDKVGTNEEKFLEQVFDDEVSFHGNSSNFDSSESESEKPKPKKKKEQKKVPPPNPPYRARKNDRFSVLIGLHNNKEDAPMKDDTGPSLSQPRQQEVIYEKVGCSGIKKSIEGEATSLFTLNNIMEENRDEDDGFSSDSKNHDLSVSQQCSHPELGLKESYQVKQVISWVSHTTHYIRNRTL</sequence>
<evidence type="ECO:0000256" key="10">
    <source>
        <dbReference type="SAM" id="SignalP"/>
    </source>
</evidence>
<feature type="region of interest" description="Disordered" evidence="9">
    <location>
        <begin position="314"/>
        <end position="354"/>
    </location>
</feature>
<keyword evidence="4" id="KW-0472">Membrane</keyword>
<keyword evidence="6" id="KW-1015">Disulfide bond</keyword>
<reference evidence="12" key="2">
    <citation type="submission" date="2023-05" db="EMBL/GenBank/DDBJ databases">
        <authorList>
            <person name="Schelkunov M.I."/>
        </authorList>
    </citation>
    <scope>NUCLEOTIDE SEQUENCE</scope>
    <source>
        <strain evidence="12">Hsosn_3</strain>
        <tissue evidence="12">Leaf</tissue>
    </source>
</reference>
<dbReference type="Pfam" id="PF14368">
    <property type="entry name" value="LTP_2"/>
    <property type="match status" value="1"/>
</dbReference>
<reference evidence="12" key="1">
    <citation type="submission" date="2023-02" db="EMBL/GenBank/DDBJ databases">
        <title>Genome of toxic invasive species Heracleum sosnowskyi carries increased number of genes despite the absence of recent whole-genome duplications.</title>
        <authorList>
            <person name="Schelkunov M."/>
            <person name="Shtratnikova V."/>
            <person name="Makarenko M."/>
            <person name="Klepikova A."/>
            <person name="Omelchenko D."/>
            <person name="Novikova G."/>
            <person name="Obukhova E."/>
            <person name="Bogdanov V."/>
            <person name="Penin A."/>
            <person name="Logacheva M."/>
        </authorList>
    </citation>
    <scope>NUCLEOTIDE SEQUENCE</scope>
    <source>
        <strain evidence="12">Hsosn_3</strain>
        <tissue evidence="12">Leaf</tissue>
    </source>
</reference>
<evidence type="ECO:0000256" key="9">
    <source>
        <dbReference type="SAM" id="MobiDB-lite"/>
    </source>
</evidence>
<keyword evidence="7" id="KW-0325">Glycoprotein</keyword>
<feature type="chain" id="PRO_5042227037" description="Bifunctional inhibitor/plant lipid transfer protein/seed storage helical domain-containing protein" evidence="10">
    <location>
        <begin position="29"/>
        <end position="472"/>
    </location>
</feature>
<dbReference type="PANTHER" id="PTHR33044">
    <property type="entry name" value="BIFUNCTIONAL INHIBITOR/LIPID-TRANSFER PROTEIN/SEED STORAGE 2S ALBUMIN SUPERFAMILY PROTEIN-RELATED"/>
    <property type="match status" value="1"/>
</dbReference>
<accession>A0AAD8ICG9</accession>
<evidence type="ECO:0000256" key="4">
    <source>
        <dbReference type="ARBA" id="ARBA00022622"/>
    </source>
</evidence>
<dbReference type="Proteomes" id="UP001237642">
    <property type="component" value="Unassembled WGS sequence"/>
</dbReference>
<evidence type="ECO:0000256" key="7">
    <source>
        <dbReference type="ARBA" id="ARBA00023180"/>
    </source>
</evidence>
<dbReference type="GO" id="GO:0098552">
    <property type="term" value="C:side of membrane"/>
    <property type="evidence" value="ECO:0007669"/>
    <property type="project" value="UniProtKB-KW"/>
</dbReference>
<feature type="region of interest" description="Disordered" evidence="9">
    <location>
        <begin position="109"/>
        <end position="140"/>
    </location>
</feature>
<evidence type="ECO:0000256" key="2">
    <source>
        <dbReference type="ARBA" id="ARBA00009748"/>
    </source>
</evidence>
<feature type="signal peptide" evidence="10">
    <location>
        <begin position="1"/>
        <end position="28"/>
    </location>
</feature>
<keyword evidence="13" id="KW-1185">Reference proteome</keyword>
<evidence type="ECO:0000313" key="12">
    <source>
        <dbReference type="EMBL" id="KAK1381868.1"/>
    </source>
</evidence>
<dbReference type="CDD" id="cd00010">
    <property type="entry name" value="AAI_LTSS"/>
    <property type="match status" value="1"/>
</dbReference>
<dbReference type="AlphaFoldDB" id="A0AAD8ICG9"/>
<dbReference type="SUPFAM" id="SSF47699">
    <property type="entry name" value="Bifunctional inhibitor/lipid-transfer protein/seed storage 2S albumin"/>
    <property type="match status" value="1"/>
</dbReference>
<comment type="caution">
    <text evidence="12">The sequence shown here is derived from an EMBL/GenBank/DDBJ whole genome shotgun (WGS) entry which is preliminary data.</text>
</comment>
<keyword evidence="5 10" id="KW-0732">Signal</keyword>
<evidence type="ECO:0000313" key="13">
    <source>
        <dbReference type="Proteomes" id="UP001237642"/>
    </source>
</evidence>
<organism evidence="12 13">
    <name type="scientific">Heracleum sosnowskyi</name>
    <dbReference type="NCBI Taxonomy" id="360622"/>
    <lineage>
        <taxon>Eukaryota</taxon>
        <taxon>Viridiplantae</taxon>
        <taxon>Streptophyta</taxon>
        <taxon>Embryophyta</taxon>
        <taxon>Tracheophyta</taxon>
        <taxon>Spermatophyta</taxon>
        <taxon>Magnoliopsida</taxon>
        <taxon>eudicotyledons</taxon>
        <taxon>Gunneridae</taxon>
        <taxon>Pentapetalae</taxon>
        <taxon>asterids</taxon>
        <taxon>campanulids</taxon>
        <taxon>Apiales</taxon>
        <taxon>Apiaceae</taxon>
        <taxon>Apioideae</taxon>
        <taxon>apioid superclade</taxon>
        <taxon>Tordylieae</taxon>
        <taxon>Tordyliinae</taxon>
        <taxon>Heracleum</taxon>
    </lineage>
</organism>
<dbReference type="SMART" id="SM00499">
    <property type="entry name" value="AAI"/>
    <property type="match status" value="1"/>
</dbReference>
<evidence type="ECO:0000256" key="5">
    <source>
        <dbReference type="ARBA" id="ARBA00022729"/>
    </source>
</evidence>
<dbReference type="EMBL" id="JAUIZM010000005">
    <property type="protein sequence ID" value="KAK1381868.1"/>
    <property type="molecule type" value="Genomic_DNA"/>
</dbReference>
<keyword evidence="4" id="KW-0336">GPI-anchor</keyword>
<proteinExistence type="inferred from homology"/>
<evidence type="ECO:0000256" key="6">
    <source>
        <dbReference type="ARBA" id="ARBA00023157"/>
    </source>
</evidence>